<feature type="transmembrane region" description="Helical" evidence="4">
    <location>
        <begin position="27"/>
        <end position="47"/>
    </location>
</feature>
<dbReference type="AlphaFoldDB" id="A0A377J3N0"/>
<dbReference type="EMBL" id="UGHV01000001">
    <property type="protein sequence ID" value="STO97050.1"/>
    <property type="molecule type" value="Genomic_DNA"/>
</dbReference>
<organism evidence="6 7">
    <name type="scientific">Helicobacter canis</name>
    <dbReference type="NCBI Taxonomy" id="29419"/>
    <lineage>
        <taxon>Bacteria</taxon>
        <taxon>Pseudomonadati</taxon>
        <taxon>Campylobacterota</taxon>
        <taxon>Epsilonproteobacteria</taxon>
        <taxon>Campylobacterales</taxon>
        <taxon>Helicobacteraceae</taxon>
        <taxon>Helicobacter</taxon>
    </lineage>
</organism>
<comment type="similarity">
    <text evidence="2">Belongs to the methyl-accepting chemotaxis (MCP) protein family.</text>
</comment>
<dbReference type="RefSeq" id="WP_115011325.1">
    <property type="nucleotide sequence ID" value="NZ_UGHV01000001.1"/>
</dbReference>
<keyword evidence="4" id="KW-0472">Membrane</keyword>
<dbReference type="GO" id="GO:0006935">
    <property type="term" value="P:chemotaxis"/>
    <property type="evidence" value="ECO:0007669"/>
    <property type="project" value="InterPro"/>
</dbReference>
<evidence type="ECO:0000256" key="3">
    <source>
        <dbReference type="PROSITE-ProRule" id="PRU00284"/>
    </source>
</evidence>
<evidence type="ECO:0000256" key="1">
    <source>
        <dbReference type="ARBA" id="ARBA00023224"/>
    </source>
</evidence>
<dbReference type="PROSITE" id="PS50111">
    <property type="entry name" value="CHEMOTAXIS_TRANSDUC_2"/>
    <property type="match status" value="1"/>
</dbReference>
<keyword evidence="1 3" id="KW-0807">Transducer</keyword>
<evidence type="ECO:0000313" key="7">
    <source>
        <dbReference type="Proteomes" id="UP000254841"/>
    </source>
</evidence>
<dbReference type="GO" id="GO:0016020">
    <property type="term" value="C:membrane"/>
    <property type="evidence" value="ECO:0007669"/>
    <property type="project" value="InterPro"/>
</dbReference>
<dbReference type="SMART" id="SM00283">
    <property type="entry name" value="MA"/>
    <property type="match status" value="1"/>
</dbReference>
<sequence>MNAKTINIALIALSVLGVGLGIALDSIWYACVALVLVGIGAVLALVLGRKDEYLLKSLLQVSKQYADGKFEGRIVHIRGNTPVAHICENLNNLIDHLEAFLREVQTAIACSQKGEYYRHALSGGLDGTFAQNIQGINHALTQIEQNAKESVKNALSKNLMNLSLSHQTRDLSEIANGLNQDISYMKKVDSNIQEISNSSKESKQDIIVLTQSINNLLELIEANNSSVESFAEKSKDIGNVVGIISDIADQTNLLALNAAIEAARAGEHGRGFAVVADEVRKLAEKTQQATNQISVSIQTMQQEMETIQSGSERVSQIAQDSESKITEFNEVFSRVDESSSSLDSIFAKLAEGLILSVAKLDHISFKTRVYDSLNTQAPMDLDSAQPISRLINDESVVDRLYKNCPQSECEMITDKILHHASDAITRITEPITIDSSSAIIDNVKALEETSDELLHYLEKPNA</sequence>
<dbReference type="Gene3D" id="1.10.287.950">
    <property type="entry name" value="Methyl-accepting chemotaxis protein"/>
    <property type="match status" value="1"/>
</dbReference>
<protein>
    <submittedName>
        <fullName evidence="6">Methyl-accepting chemotaxis protein</fullName>
    </submittedName>
</protein>
<dbReference type="GO" id="GO:0007165">
    <property type="term" value="P:signal transduction"/>
    <property type="evidence" value="ECO:0007669"/>
    <property type="project" value="UniProtKB-KW"/>
</dbReference>
<evidence type="ECO:0000313" key="6">
    <source>
        <dbReference type="EMBL" id="STO97050.1"/>
    </source>
</evidence>
<evidence type="ECO:0000256" key="4">
    <source>
        <dbReference type="SAM" id="Phobius"/>
    </source>
</evidence>
<keyword evidence="4" id="KW-1133">Transmembrane helix</keyword>
<gene>
    <name evidence="6" type="primary">mcp1</name>
    <name evidence="6" type="ORF">NCTC12410_00869</name>
</gene>
<reference evidence="6 7" key="1">
    <citation type="submission" date="2018-06" db="EMBL/GenBank/DDBJ databases">
        <authorList>
            <consortium name="Pathogen Informatics"/>
            <person name="Doyle S."/>
        </authorList>
    </citation>
    <scope>NUCLEOTIDE SEQUENCE [LARGE SCALE GENOMIC DNA]</scope>
    <source>
        <strain evidence="6 7">NCTC12410</strain>
    </source>
</reference>
<dbReference type="InterPro" id="IPR004089">
    <property type="entry name" value="MCPsignal_dom"/>
</dbReference>
<evidence type="ECO:0000259" key="5">
    <source>
        <dbReference type="PROSITE" id="PS50111"/>
    </source>
</evidence>
<dbReference type="Pfam" id="PF00015">
    <property type="entry name" value="MCPsignal"/>
    <property type="match status" value="1"/>
</dbReference>
<dbReference type="PANTHER" id="PTHR32089">
    <property type="entry name" value="METHYL-ACCEPTING CHEMOTAXIS PROTEIN MCPB"/>
    <property type="match status" value="1"/>
</dbReference>
<dbReference type="InterPro" id="IPR004090">
    <property type="entry name" value="Chemotax_Me-accpt_rcpt"/>
</dbReference>
<dbReference type="PRINTS" id="PR00260">
    <property type="entry name" value="CHEMTRNSDUCR"/>
</dbReference>
<dbReference type="Proteomes" id="UP000254841">
    <property type="component" value="Unassembled WGS sequence"/>
</dbReference>
<name>A0A377J3N0_9HELI</name>
<dbReference type="OrthoDB" id="1808874at2"/>
<dbReference type="GO" id="GO:0004888">
    <property type="term" value="F:transmembrane signaling receptor activity"/>
    <property type="evidence" value="ECO:0007669"/>
    <property type="project" value="InterPro"/>
</dbReference>
<evidence type="ECO:0000256" key="2">
    <source>
        <dbReference type="ARBA" id="ARBA00029447"/>
    </source>
</evidence>
<dbReference type="PANTHER" id="PTHR32089:SF112">
    <property type="entry name" value="LYSOZYME-LIKE PROTEIN-RELATED"/>
    <property type="match status" value="1"/>
</dbReference>
<accession>A0A377J3N0</accession>
<proteinExistence type="inferred from homology"/>
<dbReference type="SUPFAM" id="SSF58104">
    <property type="entry name" value="Methyl-accepting chemotaxis protein (MCP) signaling domain"/>
    <property type="match status" value="1"/>
</dbReference>
<keyword evidence="4" id="KW-0812">Transmembrane</keyword>
<feature type="domain" description="Methyl-accepting transducer" evidence="5">
    <location>
        <begin position="165"/>
        <end position="350"/>
    </location>
</feature>